<keyword evidence="6" id="KW-0732">Signal</keyword>
<dbReference type="InterPro" id="IPR014030">
    <property type="entry name" value="Ketoacyl_synth_N"/>
</dbReference>
<dbReference type="CDD" id="cd08956">
    <property type="entry name" value="KR_3_FAS_SDR_x"/>
    <property type="match status" value="1"/>
</dbReference>
<keyword evidence="2" id="KW-0597">Phosphoprotein</keyword>
<feature type="domain" description="Carrier" evidence="7">
    <location>
        <begin position="1768"/>
        <end position="1845"/>
    </location>
</feature>
<dbReference type="GO" id="GO:0004312">
    <property type="term" value="F:fatty acid synthase activity"/>
    <property type="evidence" value="ECO:0007669"/>
    <property type="project" value="TreeGrafter"/>
</dbReference>
<dbReference type="InterPro" id="IPR016035">
    <property type="entry name" value="Acyl_Trfase/lysoPLipase"/>
</dbReference>
<dbReference type="InterPro" id="IPR009081">
    <property type="entry name" value="PP-bd_ACP"/>
</dbReference>
<dbReference type="InterPro" id="IPR036291">
    <property type="entry name" value="NAD(P)-bd_dom_sf"/>
</dbReference>
<dbReference type="InterPro" id="IPR032821">
    <property type="entry name" value="PKS_assoc"/>
</dbReference>
<dbReference type="GO" id="GO:0006633">
    <property type="term" value="P:fatty acid biosynthetic process"/>
    <property type="evidence" value="ECO:0007669"/>
    <property type="project" value="TreeGrafter"/>
</dbReference>
<proteinExistence type="inferred from homology"/>
<dbReference type="Proteomes" id="UP000179179">
    <property type="component" value="Unassembled WGS sequence"/>
</dbReference>
<dbReference type="Pfam" id="PF00550">
    <property type="entry name" value="PP-binding"/>
    <property type="match status" value="2"/>
</dbReference>
<evidence type="ECO:0000259" key="7">
    <source>
        <dbReference type="PROSITE" id="PS50075"/>
    </source>
</evidence>
<dbReference type="SMART" id="SM00825">
    <property type="entry name" value="PKS_KS"/>
    <property type="match status" value="1"/>
</dbReference>
<dbReference type="SUPFAM" id="SSF52151">
    <property type="entry name" value="FabD/lysophospholipase-like"/>
    <property type="match status" value="1"/>
</dbReference>
<dbReference type="PANTHER" id="PTHR43775:SF51">
    <property type="entry name" value="INACTIVE PHENOLPHTHIOCEROL SYNTHESIS POLYKETIDE SYNTHASE TYPE I PKS1-RELATED"/>
    <property type="match status" value="1"/>
</dbReference>
<dbReference type="SMART" id="SM00827">
    <property type="entry name" value="PKS_AT"/>
    <property type="match status" value="1"/>
</dbReference>
<keyword evidence="1" id="KW-0596">Phosphopantetheine</keyword>
<dbReference type="InterPro" id="IPR006162">
    <property type="entry name" value="Ppantetheine_attach_site"/>
</dbReference>
<evidence type="ECO:0000256" key="4">
    <source>
        <dbReference type="ARBA" id="ARBA00023268"/>
    </source>
</evidence>
<dbReference type="Gene3D" id="3.30.70.3290">
    <property type="match status" value="1"/>
</dbReference>
<dbReference type="SUPFAM" id="SSF55048">
    <property type="entry name" value="Probable ACP-binding domain of malonyl-CoA ACP transacylase"/>
    <property type="match status" value="1"/>
</dbReference>
<dbReference type="Gene3D" id="1.10.1200.10">
    <property type="entry name" value="ACP-like"/>
    <property type="match status" value="2"/>
</dbReference>
<dbReference type="EMBL" id="LYCR01000046">
    <property type="protein sequence ID" value="OGM45074.1"/>
    <property type="molecule type" value="Genomic_DNA"/>
</dbReference>
<dbReference type="Pfam" id="PF02801">
    <property type="entry name" value="Ketoacyl-synt_C"/>
    <property type="match status" value="1"/>
</dbReference>
<dbReference type="PANTHER" id="PTHR43775">
    <property type="entry name" value="FATTY ACID SYNTHASE"/>
    <property type="match status" value="1"/>
</dbReference>
<dbReference type="PROSITE" id="PS50075">
    <property type="entry name" value="CARRIER"/>
    <property type="match status" value="2"/>
</dbReference>
<dbReference type="InterPro" id="IPR045851">
    <property type="entry name" value="AMP-bd_C_sf"/>
</dbReference>
<dbReference type="InterPro" id="IPR050091">
    <property type="entry name" value="PKS_NRPS_Biosynth_Enz"/>
</dbReference>
<dbReference type="SUPFAM" id="SSF47336">
    <property type="entry name" value="ACP-like"/>
    <property type="match status" value="2"/>
</dbReference>
<dbReference type="SUPFAM" id="SSF51735">
    <property type="entry name" value="NAD(P)-binding Rossmann-fold domains"/>
    <property type="match status" value="3"/>
</dbReference>
<sequence>MYHVVAVISLVNGLLSILVRENSILEVYLYELYIGGVGVNCGYQNKPELTRNRFLEVNPFHKGRLYSTGDLARFITPKKLNMVGRVDYQVKVRGYRIELGDVASAITEHEDVSAAVVVSRNDQLVAYYVLQNRDESRSSTSSLGGLLHVWLSKRRPSHMIPAFFVEMEYFPMTPNGKIDRKALPDPTSVGATRVASNKPETDTEQRVLTVWVRVLGHDRIGINDSFYQVGCNSIRLIRVKKELEKAFKRRVLAAKLFEHFTVKTLAAYLEGTSSSGTTEKEVPPVQSLLRQQKYHDGSNHDLNRGHENTHREDIAIVSMACRLPGSITNPEEHWELLETGGDAITDIPKARWDANQLYDADPDSPGRSYCREGGFIDIQSFDASFFGVSPREAQAMDPAQQVMLETCWEGLERAGYPMQRLCGSQTGVFIGHAPVAAHNSSTPGQRGLNGYTVTGSHSAILSGRVSYFLGLEGPSLTVDTACSSSLVPTHLACTALQNGECEIALAGGVTIMLSPDLHVEFSRLGGLSRDGRCRAFAADAEGTGFSDGATVIVLKRLSDAQRDGDTIHAIIRGSVVNHGGRSAASLTTPSGPAQERLIRTALHRSGLTPNEINYIEAHGTATKLGDPIEGTALAEVFRGRPPSKEPLLVGSSKSNIGHTQAAAGLAGVLKVVLAMQHSMLPRTLHINEPTPLVDWKNSNMGLVLENRPCPPASQKPRRAGVSAFGLGGTNAHISIEEAPQPSTNADQRQQHPVSHAQLPFLISGKTDIALRQQAGKLYWHIKAMSSSDDGQCLEDISYSLATTRSHHCRRLALIAQDRRDLLEKLAFCSADTPNNVPPQSGILSNTGGNHDHEPRLAMLFTGQGSQRPGMGRNLYRMFPKFQESLDDIAAHFFNLEPPLLDVMWADHGSDLAGLLSRTDYAQPAIFALEVALWRLWESWGVYPLAVLGHSVGEIAAIHAAGVLGLSDACRLVGARGRLMQALRTRQGGMVVLEATAKEAIGVISELGLSNKVDVAGHNTPTQTVISGDVDALGCVSAHFANDLGCRVKTLDVSHAFHSFHMDGMLPMFRAVIETLRFHPPKLSVVSSVTGKLAHAGQLEQPEYWVQQVRMAVRFSEGTQVLYDEIGINTFLELGARPVLLGLAATCLTESGEDDNIPLVFLPSLKAETEDDIITMQRSLAGLHVQSVPVDWLTYFKPFACRRVQLPTYSFQRVHVNSVGPSRSVTTSAARVSAIECKNRQCANGDLPSCDNRFQFEIRWQYIDRGQPATDAGGTSWGLLCAGGDPSSTSKVKLALVQAGVRFVEVQKLEDCKHLDGLLCLWNQSSNPDIPFEANTFIAKALSQLQSAARLTFMPSLIWVTHNAASISAKGAYTNGTISNGLNREECKRSGLSAAPLWGLMRTARTEHPELRLRLIDLDERQESLNNLAAVLGLSEEEPECAVRSGKIFVPRIVRPDVPQAVAAQHQQPLMQQNGAVLLTGGMGGIGKQVAKWLVSTHYVRDLVLISRRGMDAPGAETFVKQLSQLGATASVIACDVGDFNSLKSALAIFNQDRPLLGVIHTAGVVDNGVLSTMTAQRCATTFRPKVNGAWNLHLLTQHMKLDFFMMFSSISGVMGMPGLGNYAAANTFLDALAYWRQAQHFPATSVAYGVWAGDGMALELTGRTTLAHLAKFGLDALIPEDGLKLLWQALSSARPLTVGAALDLERLRAYFLGDGVLDGGEVPPLYRLLLQPQEGYECRGMGSNTTQNTEGRDLLQVLSIADPSQHAATVLHMVRETVANALGYASAEEVDVNVRLQDIGFDSLTAVLMRNQLAKLTKLKTLSASSITWNYPNLRALSTFLLTQIQSQMHGQNDRPGIAAPEKKGLNGTAHTPGTTLDMSVANSGCLEPCFAFDNKGDIQRPDAVFITGATGFVGSFILSELLQLGIQAHCLVRAKDIDHGQQRLISALNSYDLWKPEYTSLLHPIPGDAAQPFFGLSQSAFDKLASSVHAICHCSALVDWMRPLQDYIGPNITSAHEVLRLASRGHVRMVAAARWRGAKASVYRVPFVTASAATGHFRLDRGDFLHNLIVGSLEMGAFPSLNANLSVVQPVDYLCKTIATLMVEDRSQIGHDFDFVNKNAVSSDYFFRLMGGERCEHIPFVSWRTRALDYAAAYPASSLARIAAVVDGLVDAEAVSSMLKGATAGEHVLGGDAYPAPIVDEELVQRYRDRIMTSHQ</sequence>
<dbReference type="InterPro" id="IPR057326">
    <property type="entry name" value="KR_dom"/>
</dbReference>
<evidence type="ECO:0000313" key="9">
    <source>
        <dbReference type="EMBL" id="OGM45074.1"/>
    </source>
</evidence>
<dbReference type="GO" id="GO:0031177">
    <property type="term" value="F:phosphopantetheine binding"/>
    <property type="evidence" value="ECO:0007669"/>
    <property type="project" value="InterPro"/>
</dbReference>
<dbReference type="FunFam" id="3.40.47.10:FF:000019">
    <property type="entry name" value="Polyketide synthase type I"/>
    <property type="match status" value="1"/>
</dbReference>
<dbReference type="Pfam" id="PF07993">
    <property type="entry name" value="NAD_binding_4"/>
    <property type="match status" value="1"/>
</dbReference>
<dbReference type="GO" id="GO:0016874">
    <property type="term" value="F:ligase activity"/>
    <property type="evidence" value="ECO:0007669"/>
    <property type="project" value="UniProtKB-KW"/>
</dbReference>
<evidence type="ECO:0008006" key="11">
    <source>
        <dbReference type="Google" id="ProtNLM"/>
    </source>
</evidence>
<organism evidence="9 10">
    <name type="scientific">Aspergillus bombycis</name>
    <dbReference type="NCBI Taxonomy" id="109264"/>
    <lineage>
        <taxon>Eukaryota</taxon>
        <taxon>Fungi</taxon>
        <taxon>Dikarya</taxon>
        <taxon>Ascomycota</taxon>
        <taxon>Pezizomycotina</taxon>
        <taxon>Eurotiomycetes</taxon>
        <taxon>Eurotiomycetidae</taxon>
        <taxon>Eurotiales</taxon>
        <taxon>Aspergillaceae</taxon>
        <taxon>Aspergillus</taxon>
    </lineage>
</organism>
<feature type="chain" id="PRO_5009534320" description="Polyketide synthase" evidence="6">
    <location>
        <begin position="17"/>
        <end position="2217"/>
    </location>
</feature>
<dbReference type="Pfam" id="PF08659">
    <property type="entry name" value="KR"/>
    <property type="match status" value="1"/>
</dbReference>
<evidence type="ECO:0000256" key="3">
    <source>
        <dbReference type="ARBA" id="ARBA00022679"/>
    </source>
</evidence>
<dbReference type="Gene3D" id="2.30.38.10">
    <property type="entry name" value="Luciferase, Domain 3"/>
    <property type="match status" value="1"/>
</dbReference>
<dbReference type="InterPro" id="IPR001227">
    <property type="entry name" value="Ac_transferase_dom_sf"/>
</dbReference>
<dbReference type="Pfam" id="PF00109">
    <property type="entry name" value="ketoacyl-synt"/>
    <property type="match status" value="1"/>
</dbReference>
<dbReference type="Gene3D" id="3.40.50.720">
    <property type="entry name" value="NAD(P)-binding Rossmann-like Domain"/>
    <property type="match status" value="3"/>
</dbReference>
<dbReference type="InterPro" id="IPR013968">
    <property type="entry name" value="PKS_KR"/>
</dbReference>
<keyword evidence="4" id="KW-0511">Multifunctional enzyme</keyword>
<keyword evidence="3" id="KW-0808">Transferase</keyword>
<evidence type="ECO:0000256" key="1">
    <source>
        <dbReference type="ARBA" id="ARBA00022450"/>
    </source>
</evidence>
<dbReference type="InterPro" id="IPR014031">
    <property type="entry name" value="Ketoacyl_synth_C"/>
</dbReference>
<dbReference type="RefSeq" id="XP_022388791.1">
    <property type="nucleotide sequence ID" value="XM_022533745.1"/>
</dbReference>
<dbReference type="InterPro" id="IPR016039">
    <property type="entry name" value="Thiolase-like"/>
</dbReference>
<dbReference type="InterPro" id="IPR016036">
    <property type="entry name" value="Malonyl_transacylase_ACP-bd"/>
</dbReference>
<dbReference type="InterPro" id="IPR020841">
    <property type="entry name" value="PKS_Beta-ketoAc_synthase_dom"/>
</dbReference>
<dbReference type="SUPFAM" id="SSF56801">
    <property type="entry name" value="Acetyl-CoA synthetase-like"/>
    <property type="match status" value="1"/>
</dbReference>
<dbReference type="SMART" id="SM00823">
    <property type="entry name" value="PKS_PP"/>
    <property type="match status" value="2"/>
</dbReference>
<dbReference type="GeneID" id="34450006"/>
<reference evidence="9 10" key="1">
    <citation type="journal article" date="2016" name="Genome Biol. Evol.">
        <title>Draft genome sequence of an aflatoxigenic Aspergillus species, A. bombycis.</title>
        <authorList>
            <person name="Moore G.G."/>
            <person name="Mack B.M."/>
            <person name="Beltz S.B."/>
            <person name="Gilbert M.K."/>
        </authorList>
    </citation>
    <scope>NUCLEOTIDE SEQUENCE [LARGE SCALE GENOMIC DNA]</scope>
    <source>
        <strain evidence="10">NRRL 26010</strain>
    </source>
</reference>
<dbReference type="InterPro" id="IPR036736">
    <property type="entry name" value="ACP-like_sf"/>
</dbReference>
<feature type="domain" description="Carrier" evidence="7">
    <location>
        <begin position="198"/>
        <end position="273"/>
    </location>
</feature>
<dbReference type="Gene3D" id="3.40.366.10">
    <property type="entry name" value="Malonyl-Coenzyme A Acyl Carrier Protein, domain 2"/>
    <property type="match status" value="1"/>
</dbReference>
<dbReference type="GO" id="GO:0044550">
    <property type="term" value="P:secondary metabolite biosynthetic process"/>
    <property type="evidence" value="ECO:0007669"/>
    <property type="project" value="UniProtKB-ARBA"/>
</dbReference>
<dbReference type="InterPro" id="IPR013120">
    <property type="entry name" value="FAR_NAD-bd"/>
</dbReference>
<dbReference type="SUPFAM" id="SSF53901">
    <property type="entry name" value="Thiolase-like"/>
    <property type="match status" value="1"/>
</dbReference>
<accession>A0A1F8A034</accession>
<keyword evidence="10" id="KW-1185">Reference proteome</keyword>
<dbReference type="Pfam" id="PF00698">
    <property type="entry name" value="Acyl_transf_1"/>
    <property type="match status" value="1"/>
</dbReference>
<dbReference type="PROSITE" id="PS00012">
    <property type="entry name" value="PHOSPHOPANTETHEINE"/>
    <property type="match status" value="1"/>
</dbReference>
<gene>
    <name evidence="9" type="ORF">ABOM_006616</name>
</gene>
<evidence type="ECO:0000259" key="8">
    <source>
        <dbReference type="PROSITE" id="PS52004"/>
    </source>
</evidence>
<dbReference type="SMART" id="SM00822">
    <property type="entry name" value="PKS_KR"/>
    <property type="match status" value="1"/>
</dbReference>
<evidence type="ECO:0000256" key="2">
    <source>
        <dbReference type="ARBA" id="ARBA00022553"/>
    </source>
</evidence>
<evidence type="ECO:0000256" key="6">
    <source>
        <dbReference type="SAM" id="SignalP"/>
    </source>
</evidence>
<dbReference type="CDD" id="cd00833">
    <property type="entry name" value="PKS"/>
    <property type="match status" value="1"/>
</dbReference>
<dbReference type="PROSITE" id="PS52004">
    <property type="entry name" value="KS3_2"/>
    <property type="match status" value="1"/>
</dbReference>
<comment type="similarity">
    <text evidence="5">In the C-terminal section; belongs to the NRP synthetase family.</text>
</comment>
<dbReference type="InterPro" id="IPR014043">
    <property type="entry name" value="Acyl_transferase_dom"/>
</dbReference>
<dbReference type="Pfam" id="PF16197">
    <property type="entry name" value="KAsynt_C_assoc"/>
    <property type="match status" value="1"/>
</dbReference>
<protein>
    <recommendedName>
        <fullName evidence="11">Polyketide synthase</fullName>
    </recommendedName>
</protein>
<comment type="caution">
    <text evidence="9">The sequence shown here is derived from an EMBL/GenBank/DDBJ whole genome shotgun (WGS) entry which is preliminary data.</text>
</comment>
<dbReference type="OrthoDB" id="5334845at2759"/>
<evidence type="ECO:0000313" key="10">
    <source>
        <dbReference type="Proteomes" id="UP000179179"/>
    </source>
</evidence>
<dbReference type="Gene3D" id="3.40.47.10">
    <property type="match status" value="1"/>
</dbReference>
<feature type="signal peptide" evidence="6">
    <location>
        <begin position="1"/>
        <end position="16"/>
    </location>
</feature>
<name>A0A1F8A034_9EURO</name>
<evidence type="ECO:0000256" key="5">
    <source>
        <dbReference type="ARBA" id="ARBA00029443"/>
    </source>
</evidence>
<feature type="domain" description="Ketosynthase family 3 (KS3)" evidence="8">
    <location>
        <begin position="311"/>
        <end position="737"/>
    </location>
</feature>
<dbReference type="Gene3D" id="3.30.300.30">
    <property type="match status" value="1"/>
</dbReference>
<dbReference type="STRING" id="109264.A0A1F8A034"/>
<dbReference type="InterPro" id="IPR020806">
    <property type="entry name" value="PKS_PP-bd"/>
</dbReference>